<gene>
    <name evidence="1" type="ORF">NCTC10392_02294</name>
</gene>
<dbReference type="Gene3D" id="1.10.30.50">
    <property type="match status" value="1"/>
</dbReference>
<proteinExistence type="predicted"/>
<dbReference type="KEGG" id="pfn:HZ99_00345"/>
<dbReference type="EMBL" id="UGUS01000002">
    <property type="protein sequence ID" value="SUD30375.1"/>
    <property type="molecule type" value="Genomic_DNA"/>
</dbReference>
<reference evidence="1 2" key="1">
    <citation type="submission" date="2018-06" db="EMBL/GenBank/DDBJ databases">
        <authorList>
            <consortium name="Pathogen Informatics"/>
            <person name="Doyle S."/>
        </authorList>
    </citation>
    <scope>NUCLEOTIDE SEQUENCE [LARGE SCALE GENOMIC DNA]</scope>
    <source>
        <strain evidence="1 2">NCTC10392</strain>
    </source>
</reference>
<dbReference type="OrthoDB" id="9816185at2"/>
<accession>A0A379IBX0</accession>
<evidence type="ECO:0000313" key="1">
    <source>
        <dbReference type="EMBL" id="SUD30375.1"/>
    </source>
</evidence>
<sequence>MIINVSDMWYKARTRHRTFVASKIDDMLIALRQFKGPCQAGVMVQYRLADFMAQYKNQICRELAGSLRAIAEDFRKRFKSKSERKAVRQLLENYLNYKSFSAKPSVFPPVNWCAYALCSTVDYVICPYCHMASIDVREGDESISGYRGSLDHYYPKAAIPFLSLTLGNLVLACEQCNGSSMKGSKRFDKIAHLHPFLDQESIGFSLVFRGKKLSVQHWALDLDSTMYKIRLSLPTDNQERKKAIHSIRTFQLGARYQLFVEKALSVQRISRVETRPLAVNSQLTNFKVTRNDYIGVDPLNYKNTLAGKFMVDIAKQFDFI</sequence>
<evidence type="ECO:0000313" key="2">
    <source>
        <dbReference type="Proteomes" id="UP000255125"/>
    </source>
</evidence>
<dbReference type="RefSeq" id="WP_038440438.1">
    <property type="nucleotide sequence ID" value="NZ_CP008896.1"/>
</dbReference>
<evidence type="ECO:0008006" key="3">
    <source>
        <dbReference type="Google" id="ProtNLM"/>
    </source>
</evidence>
<organism evidence="1 2">
    <name type="scientific">Pseudomonas fluorescens</name>
    <dbReference type="NCBI Taxonomy" id="294"/>
    <lineage>
        <taxon>Bacteria</taxon>
        <taxon>Pseudomonadati</taxon>
        <taxon>Pseudomonadota</taxon>
        <taxon>Gammaproteobacteria</taxon>
        <taxon>Pseudomonadales</taxon>
        <taxon>Pseudomonadaceae</taxon>
        <taxon>Pseudomonas</taxon>
    </lineage>
</organism>
<dbReference type="Proteomes" id="UP000255125">
    <property type="component" value="Unassembled WGS sequence"/>
</dbReference>
<name>A0A379IBX0_PSEFL</name>
<protein>
    <recommendedName>
        <fullName evidence="3">HNH domain-containing protein</fullName>
    </recommendedName>
</protein>
<dbReference type="AlphaFoldDB" id="A0A379IBX0"/>